<dbReference type="Gene3D" id="3.40.50.200">
    <property type="entry name" value="Peptidase S8/S53 domain"/>
    <property type="match status" value="1"/>
</dbReference>
<dbReference type="SUPFAM" id="SSF103515">
    <property type="entry name" value="Autotransporter"/>
    <property type="match status" value="1"/>
</dbReference>
<keyword evidence="5 6" id="KW-0720">Serine protease</keyword>
<dbReference type="PROSITE" id="PS00138">
    <property type="entry name" value="SUBTILASE_SER"/>
    <property type="match status" value="1"/>
</dbReference>
<dbReference type="Gene3D" id="2.40.128.130">
    <property type="entry name" value="Autotransporter beta-domain"/>
    <property type="match status" value="1"/>
</dbReference>
<proteinExistence type="inferred from homology"/>
<dbReference type="CDD" id="cd04848">
    <property type="entry name" value="Peptidases_S8_Autotransporter_serine_protease_like"/>
    <property type="match status" value="1"/>
</dbReference>
<dbReference type="InterPro" id="IPR013425">
    <property type="entry name" value="Autotrns_rpt"/>
</dbReference>
<accession>A0A917FQP4</accession>
<dbReference type="SMART" id="SM00869">
    <property type="entry name" value="Autotransporter"/>
    <property type="match status" value="1"/>
</dbReference>
<comment type="similarity">
    <text evidence="1 6">Belongs to the peptidase S8 family.</text>
</comment>
<reference evidence="8" key="1">
    <citation type="journal article" date="2014" name="Int. J. Syst. Evol. Microbiol.">
        <title>Complete genome sequence of Corynebacterium casei LMG S-19264T (=DSM 44701T), isolated from a smear-ripened cheese.</title>
        <authorList>
            <consortium name="US DOE Joint Genome Institute (JGI-PGF)"/>
            <person name="Walter F."/>
            <person name="Albersmeier A."/>
            <person name="Kalinowski J."/>
            <person name="Ruckert C."/>
        </authorList>
    </citation>
    <scope>NUCLEOTIDE SEQUENCE</scope>
    <source>
        <strain evidence="8">CGMCC 1.12726</strain>
    </source>
</reference>
<comment type="caution">
    <text evidence="8">The sequence shown here is derived from an EMBL/GenBank/DDBJ whole genome shotgun (WGS) entry which is preliminary data.</text>
</comment>
<dbReference type="InterPro" id="IPR050131">
    <property type="entry name" value="Peptidase_S8_subtilisin-like"/>
</dbReference>
<evidence type="ECO:0000256" key="6">
    <source>
        <dbReference type="PROSITE-ProRule" id="PRU01240"/>
    </source>
</evidence>
<feature type="active site" description="Charge relay system" evidence="6">
    <location>
        <position position="204"/>
    </location>
</feature>
<dbReference type="AlphaFoldDB" id="A0A917FQP4"/>
<gene>
    <name evidence="8" type="ORF">GCM10010960_16200</name>
</gene>
<dbReference type="InterPro" id="IPR023828">
    <property type="entry name" value="Peptidase_S8_Ser-AS"/>
</dbReference>
<keyword evidence="4 6" id="KW-0378">Hydrolase</keyword>
<dbReference type="InterPro" id="IPR036709">
    <property type="entry name" value="Autotransporte_beta_dom_sf"/>
</dbReference>
<dbReference type="InterPro" id="IPR034061">
    <property type="entry name" value="Peptidases_S8_Autotransporter"/>
</dbReference>
<dbReference type="PANTHER" id="PTHR43806">
    <property type="entry name" value="PEPTIDASE S8"/>
    <property type="match status" value="1"/>
</dbReference>
<dbReference type="InterPro" id="IPR015500">
    <property type="entry name" value="Peptidase_S8_subtilisin-rel"/>
</dbReference>
<dbReference type="PROSITE" id="PS51208">
    <property type="entry name" value="AUTOTRANSPORTER"/>
    <property type="match status" value="1"/>
</dbReference>
<dbReference type="Proteomes" id="UP000632858">
    <property type="component" value="Unassembled WGS sequence"/>
</dbReference>
<dbReference type="PRINTS" id="PR00723">
    <property type="entry name" value="SUBTILISIN"/>
</dbReference>
<keyword evidence="2 6" id="KW-0645">Protease</keyword>
<reference evidence="8" key="2">
    <citation type="submission" date="2020-09" db="EMBL/GenBank/DDBJ databases">
        <authorList>
            <person name="Sun Q."/>
            <person name="Zhou Y."/>
        </authorList>
    </citation>
    <scope>NUCLEOTIDE SEQUENCE</scope>
    <source>
        <strain evidence="8">CGMCC 1.12726</strain>
    </source>
</reference>
<evidence type="ECO:0000313" key="9">
    <source>
        <dbReference type="Proteomes" id="UP000632858"/>
    </source>
</evidence>
<evidence type="ECO:0000313" key="8">
    <source>
        <dbReference type="EMBL" id="GGF95260.1"/>
    </source>
</evidence>
<organism evidence="8 9">
    <name type="scientific">Arenimonas maotaiensis</name>
    <dbReference type="NCBI Taxonomy" id="1446479"/>
    <lineage>
        <taxon>Bacteria</taxon>
        <taxon>Pseudomonadati</taxon>
        <taxon>Pseudomonadota</taxon>
        <taxon>Gammaproteobacteria</taxon>
        <taxon>Lysobacterales</taxon>
        <taxon>Lysobacteraceae</taxon>
        <taxon>Arenimonas</taxon>
    </lineage>
</organism>
<dbReference type="InterPro" id="IPR005546">
    <property type="entry name" value="Autotransporte_beta"/>
</dbReference>
<evidence type="ECO:0000256" key="1">
    <source>
        <dbReference type="ARBA" id="ARBA00011073"/>
    </source>
</evidence>
<keyword evidence="3" id="KW-0732">Signal</keyword>
<keyword evidence="9" id="KW-1185">Reference proteome</keyword>
<evidence type="ECO:0000259" key="7">
    <source>
        <dbReference type="PROSITE" id="PS51208"/>
    </source>
</evidence>
<evidence type="ECO:0000256" key="2">
    <source>
        <dbReference type="ARBA" id="ARBA00022670"/>
    </source>
</evidence>
<dbReference type="Pfam" id="PF00082">
    <property type="entry name" value="Peptidase_S8"/>
    <property type="match status" value="1"/>
</dbReference>
<dbReference type="PROSITE" id="PS51892">
    <property type="entry name" value="SUBTILASE"/>
    <property type="match status" value="1"/>
</dbReference>
<dbReference type="InterPro" id="IPR036852">
    <property type="entry name" value="Peptidase_S8/S53_dom_sf"/>
</dbReference>
<feature type="active site" description="Charge relay system" evidence="6">
    <location>
        <position position="173"/>
    </location>
</feature>
<feature type="domain" description="Autotransporter" evidence="7">
    <location>
        <begin position="705"/>
        <end position="975"/>
    </location>
</feature>
<dbReference type="NCBIfam" id="TIGR02601">
    <property type="entry name" value="autotrns_rpt"/>
    <property type="match status" value="1"/>
</dbReference>
<protein>
    <submittedName>
        <fullName evidence="8">Serine protease</fullName>
    </submittedName>
</protein>
<dbReference type="GO" id="GO:0006508">
    <property type="term" value="P:proteolysis"/>
    <property type="evidence" value="ECO:0007669"/>
    <property type="project" value="UniProtKB-KW"/>
</dbReference>
<dbReference type="Pfam" id="PF12951">
    <property type="entry name" value="PATR"/>
    <property type="match status" value="1"/>
</dbReference>
<sequence length="975" mass="100913">MTNPSVTDSTCPSGSTLTQSGISYTTTTTTYSCPDPNAAANPVASSSTSAPIVTQSKICTVIMTCSEKLATAAFQTQTETVTTTDSSCPTGQTVVQNGLSQYTRTTSYSCADPASTADPVASISNSSPVLTQPKVCNLSAPINYSTYFRDKTGVTQANAAGYTGTGVKIAIYDNGFNVNNAALSGRYERTFGDLTDDSPDNTSHGTSVAAIAAGKAVGDYPGGVAPDATLALADWDSNIYDIIDWGAKVFNFSFGYGYDAEDPANSAPDSNDADSGDVAAYVAPWVAEMRAIRDAGAFLAISAGNDGEETGYDSAQILAAAPYFYNDLNNVVAVVAMSPLNGTKAPYSNPCGATAMNFCLAAPGTVNLLLPTVNAGDDLTVDSYEWFAGTSAAAPVVSGIAALVYQAFPGINGNQVRDTLLTTATDLGALGVDPVYGWGYVNAAKAVQGPGLLLTSFEADVPDSASWTFGNDIGGDGGLIKIGGGGLNLTGDNTYAGGTQVRDGDLNLYGGVTGDVRLDGGRFNAFGGHVGGDLYANGGTLGLVTGDVLTVDGSVHLQGADLRVLAPAGYTTQWRGEVLNAAAVIGTADAAADSIWFDAAAAFGENAVRVDLQRKAVTDVLAAYSATQADSAANLETAFRQLDAGFGSEALRASAGRLQATDADGAGLALMALSGQSQTTMKDIALETTDALLPLLGERLHDIPRTDGEGGFWLMTANPDGRKHADGYLAADIDSRIWAAGVDRGFDGTSLGAALFSADDRVGYDGVGDRVRGDRKGLALYARHQGEVWYWQGFATFSDFDADVTRTLSTGAGSSFADSRSRGSQRGLSLEAGRPLSGGFTAALSAGIDRVALDAFAESGGTGLELGFESAAFTRALIGPDLRFERGFGAGWLWNARVGYRHVLGDVDTGMRAYYTGLPGAGFTVDGMPYADGFLDWALGLGYRRGPAYWYLRGDGQQHDNGRRLSLSAGVRIGF</sequence>
<name>A0A917FQP4_9GAMM</name>
<dbReference type="GO" id="GO:0004252">
    <property type="term" value="F:serine-type endopeptidase activity"/>
    <property type="evidence" value="ECO:0007669"/>
    <property type="project" value="UniProtKB-UniRule"/>
</dbReference>
<evidence type="ECO:0000256" key="5">
    <source>
        <dbReference type="ARBA" id="ARBA00022825"/>
    </source>
</evidence>
<dbReference type="SUPFAM" id="SSF52743">
    <property type="entry name" value="Subtilisin-like"/>
    <property type="match status" value="1"/>
</dbReference>
<dbReference type="PANTHER" id="PTHR43806:SF11">
    <property type="entry name" value="CEREVISIN-RELATED"/>
    <property type="match status" value="1"/>
</dbReference>
<evidence type="ECO:0000256" key="3">
    <source>
        <dbReference type="ARBA" id="ARBA00022729"/>
    </source>
</evidence>
<dbReference type="EMBL" id="BMFO01000003">
    <property type="protein sequence ID" value="GGF95260.1"/>
    <property type="molecule type" value="Genomic_DNA"/>
</dbReference>
<dbReference type="InterPro" id="IPR000209">
    <property type="entry name" value="Peptidase_S8/S53_dom"/>
</dbReference>
<dbReference type="Pfam" id="PF03797">
    <property type="entry name" value="Autotransporter"/>
    <property type="match status" value="1"/>
</dbReference>
<evidence type="ECO:0000256" key="4">
    <source>
        <dbReference type="ARBA" id="ARBA00022801"/>
    </source>
</evidence>
<feature type="active site" description="Charge relay system" evidence="6">
    <location>
        <position position="391"/>
    </location>
</feature>